<name>A0AAW1JWM9_POPJA</name>
<feature type="transmembrane region" description="Helical" evidence="12">
    <location>
        <begin position="531"/>
        <end position="552"/>
    </location>
</feature>
<organism evidence="13 14">
    <name type="scientific">Popillia japonica</name>
    <name type="common">Japanese beetle</name>
    <dbReference type="NCBI Taxonomy" id="7064"/>
    <lineage>
        <taxon>Eukaryota</taxon>
        <taxon>Metazoa</taxon>
        <taxon>Ecdysozoa</taxon>
        <taxon>Arthropoda</taxon>
        <taxon>Hexapoda</taxon>
        <taxon>Insecta</taxon>
        <taxon>Pterygota</taxon>
        <taxon>Neoptera</taxon>
        <taxon>Endopterygota</taxon>
        <taxon>Coleoptera</taxon>
        <taxon>Polyphaga</taxon>
        <taxon>Scarabaeiformia</taxon>
        <taxon>Scarabaeidae</taxon>
        <taxon>Rutelinae</taxon>
        <taxon>Popillia</taxon>
    </lineage>
</organism>
<feature type="transmembrane region" description="Helical" evidence="12">
    <location>
        <begin position="425"/>
        <end position="450"/>
    </location>
</feature>
<gene>
    <name evidence="13" type="ORF">QE152_g26903</name>
</gene>
<keyword evidence="14" id="KW-1185">Reference proteome</keyword>
<dbReference type="InterPro" id="IPR051163">
    <property type="entry name" value="Sodium:Solute_Symporter_SSF"/>
</dbReference>
<dbReference type="Gene3D" id="1.20.1730.10">
    <property type="entry name" value="Sodium/glucose cotransporter"/>
    <property type="match status" value="3"/>
</dbReference>
<dbReference type="InterPro" id="IPR038377">
    <property type="entry name" value="Na/Glc_symporter_sf"/>
</dbReference>
<keyword evidence="5 12" id="KW-0812">Transmembrane</keyword>
<feature type="transmembrane region" description="Helical" evidence="12">
    <location>
        <begin position="348"/>
        <end position="376"/>
    </location>
</feature>
<comment type="subcellular location">
    <subcellularLocation>
        <location evidence="1">Cell membrane</location>
        <topology evidence="1">Multi-pass membrane protein</topology>
    </subcellularLocation>
</comment>
<dbReference type="GO" id="GO:0005886">
    <property type="term" value="C:plasma membrane"/>
    <property type="evidence" value="ECO:0007669"/>
    <property type="project" value="UniProtKB-SubCell"/>
</dbReference>
<feature type="transmembrane region" description="Helical" evidence="12">
    <location>
        <begin position="124"/>
        <end position="148"/>
    </location>
</feature>
<feature type="transmembrane region" description="Helical" evidence="12">
    <location>
        <begin position="275"/>
        <end position="293"/>
    </location>
</feature>
<dbReference type="EMBL" id="JASPKY010000319">
    <property type="protein sequence ID" value="KAK9708916.1"/>
    <property type="molecule type" value="Genomic_DNA"/>
</dbReference>
<comment type="caution">
    <text evidence="13">The sequence shown here is derived from an EMBL/GenBank/DDBJ whole genome shotgun (WGS) entry which is preliminary data.</text>
</comment>
<keyword evidence="8" id="KW-0406">Ion transport</keyword>
<evidence type="ECO:0000256" key="11">
    <source>
        <dbReference type="RuleBase" id="RU362091"/>
    </source>
</evidence>
<feature type="transmembrane region" description="Helical" evidence="12">
    <location>
        <begin position="457"/>
        <end position="479"/>
    </location>
</feature>
<evidence type="ECO:0000256" key="7">
    <source>
        <dbReference type="ARBA" id="ARBA00023053"/>
    </source>
</evidence>
<evidence type="ECO:0000256" key="9">
    <source>
        <dbReference type="ARBA" id="ARBA00023136"/>
    </source>
</evidence>
<feature type="transmembrane region" description="Helical" evidence="12">
    <location>
        <begin position="168"/>
        <end position="187"/>
    </location>
</feature>
<dbReference type="Proteomes" id="UP001458880">
    <property type="component" value="Unassembled WGS sequence"/>
</dbReference>
<evidence type="ECO:0000256" key="12">
    <source>
        <dbReference type="SAM" id="Phobius"/>
    </source>
</evidence>
<accession>A0AAW1JWM9</accession>
<evidence type="ECO:0000256" key="1">
    <source>
        <dbReference type="ARBA" id="ARBA00004651"/>
    </source>
</evidence>
<evidence type="ECO:0000256" key="5">
    <source>
        <dbReference type="ARBA" id="ARBA00022692"/>
    </source>
</evidence>
<dbReference type="PANTHER" id="PTHR42985">
    <property type="entry name" value="SODIUM-COUPLED MONOCARBOXYLATE TRANSPORTER"/>
    <property type="match status" value="1"/>
</dbReference>
<keyword evidence="7" id="KW-0915">Sodium</keyword>
<evidence type="ECO:0000256" key="10">
    <source>
        <dbReference type="ARBA" id="ARBA00023201"/>
    </source>
</evidence>
<comment type="similarity">
    <text evidence="2 11">Belongs to the sodium:solute symporter (SSF) (TC 2.A.21) family.</text>
</comment>
<evidence type="ECO:0000313" key="14">
    <source>
        <dbReference type="Proteomes" id="UP001458880"/>
    </source>
</evidence>
<feature type="transmembrane region" description="Helical" evidence="12">
    <location>
        <begin position="225"/>
        <end position="244"/>
    </location>
</feature>
<evidence type="ECO:0000313" key="13">
    <source>
        <dbReference type="EMBL" id="KAK9708916.1"/>
    </source>
</evidence>
<dbReference type="Pfam" id="PF00474">
    <property type="entry name" value="SSF"/>
    <property type="match status" value="2"/>
</dbReference>
<keyword evidence="6 12" id="KW-1133">Transmembrane helix</keyword>
<keyword evidence="3" id="KW-0813">Transport</keyword>
<feature type="transmembrane region" description="Helical" evidence="12">
    <location>
        <begin position="397"/>
        <end position="419"/>
    </location>
</feature>
<keyword evidence="9 12" id="KW-0472">Membrane</keyword>
<feature type="transmembrane region" description="Helical" evidence="12">
    <location>
        <begin position="199"/>
        <end position="219"/>
    </location>
</feature>
<keyword evidence="10" id="KW-0739">Sodium transport</keyword>
<feature type="transmembrane region" description="Helical" evidence="12">
    <location>
        <begin position="50"/>
        <end position="71"/>
    </location>
</feature>
<evidence type="ECO:0000256" key="4">
    <source>
        <dbReference type="ARBA" id="ARBA00022475"/>
    </source>
</evidence>
<feature type="transmembrane region" description="Helical" evidence="12">
    <location>
        <begin position="77"/>
        <end position="103"/>
    </location>
</feature>
<dbReference type="PROSITE" id="PS50283">
    <property type="entry name" value="NA_SOLUT_SYMP_3"/>
    <property type="match status" value="1"/>
</dbReference>
<evidence type="ECO:0000256" key="2">
    <source>
        <dbReference type="ARBA" id="ARBA00006434"/>
    </source>
</evidence>
<dbReference type="GO" id="GO:0015293">
    <property type="term" value="F:symporter activity"/>
    <property type="evidence" value="ECO:0007669"/>
    <property type="project" value="TreeGrafter"/>
</dbReference>
<dbReference type="PANTHER" id="PTHR42985:SF21">
    <property type="entry name" value="SODIUM-DEPENDENT MULTIVITAMIN TRANSPORTER-LIKE PROTEIN"/>
    <property type="match status" value="1"/>
</dbReference>
<dbReference type="GO" id="GO:0006814">
    <property type="term" value="P:sodium ion transport"/>
    <property type="evidence" value="ECO:0007669"/>
    <property type="project" value="UniProtKB-KW"/>
</dbReference>
<sequence length="593" mass="65101">MEVVTFSWLDYFLFVSMLASGALVGIYYGFIRKQNTAQEYLLGGKQMNVWTISMSLVSSTLSGFTLLSIPADIYRYGITYGLLITINLSVALTSYYIFLPVFYKLQITSVYEYLYIRFNNKVRVIASFLFSLCMGLFLPVVIYIPALALGQVTNLNIHVITPIVLTNLNIHVITPIVCGICIFYTTLGGLRAVVLTDVIQFGVMLGSLLVVVAAGIWRAVVLTDVIQFGVMLGSLLVVVAAGIWRGGGLGTILKNSYNNGQLDISFDLDFVKRDTFWAVIIGQTAQLMSYFSVGQGSVQKFLSLPSFPTIKSKHNQESRSNITFTFQANIIKSHDQILPLYVMEEVSFIPGLCGLFISGIFSAGLSTLSALMNCLAATIYEDFISPFVSKDTSQEKVGLYLKWIVVIIGISSTALVYVVEQLGGLVQLTLSFSGITSGPTVGLFIVGMLVPQVTSKGALAGVITSASIMTWIILTSQWYKIQGKITYPTLPLSTDGCNGTILNAINQTIANTVNSNTTGMDDVFVVYRISFYWYALLGTIIVIVVSLIVSYFTEQEKPLNEDCIAPIAQFLIKKKNDMPPNYDDAVLEKLNKS</sequence>
<reference evidence="13 14" key="1">
    <citation type="journal article" date="2024" name="BMC Genomics">
        <title>De novo assembly and annotation of Popillia japonica's genome with initial clues to its potential as an invasive pest.</title>
        <authorList>
            <person name="Cucini C."/>
            <person name="Boschi S."/>
            <person name="Funari R."/>
            <person name="Cardaioli E."/>
            <person name="Iannotti N."/>
            <person name="Marturano G."/>
            <person name="Paoli F."/>
            <person name="Bruttini M."/>
            <person name="Carapelli A."/>
            <person name="Frati F."/>
            <person name="Nardi F."/>
        </authorList>
    </citation>
    <scope>NUCLEOTIDE SEQUENCE [LARGE SCALE GENOMIC DNA]</scope>
    <source>
        <strain evidence="13">DMR45628</strain>
    </source>
</reference>
<proteinExistence type="inferred from homology"/>
<dbReference type="CDD" id="cd11492">
    <property type="entry name" value="SLC5sbd_NIS-SMVT"/>
    <property type="match status" value="1"/>
</dbReference>
<evidence type="ECO:0000256" key="8">
    <source>
        <dbReference type="ARBA" id="ARBA00023065"/>
    </source>
</evidence>
<keyword evidence="4" id="KW-1003">Cell membrane</keyword>
<evidence type="ECO:0000256" key="3">
    <source>
        <dbReference type="ARBA" id="ARBA00022448"/>
    </source>
</evidence>
<feature type="transmembrane region" description="Helical" evidence="12">
    <location>
        <begin position="12"/>
        <end position="30"/>
    </location>
</feature>
<protein>
    <submittedName>
        <fullName evidence="13">Sodium:solute symporter family</fullName>
    </submittedName>
</protein>
<dbReference type="InterPro" id="IPR001734">
    <property type="entry name" value="Na/solute_symporter"/>
</dbReference>
<evidence type="ECO:0000256" key="6">
    <source>
        <dbReference type="ARBA" id="ARBA00022989"/>
    </source>
</evidence>
<dbReference type="AlphaFoldDB" id="A0AAW1JWM9"/>